<dbReference type="Proteomes" id="UP000249016">
    <property type="component" value="Unassembled WGS sequence"/>
</dbReference>
<proteinExistence type="inferred from homology"/>
<dbReference type="GO" id="GO:0016887">
    <property type="term" value="F:ATP hydrolysis activity"/>
    <property type="evidence" value="ECO:0007669"/>
    <property type="project" value="InterPro"/>
</dbReference>
<dbReference type="RefSeq" id="WP_111350942.1">
    <property type="nucleotide sequence ID" value="NZ_QLII01000002.1"/>
</dbReference>
<evidence type="ECO:0000313" key="5">
    <source>
        <dbReference type="EMBL" id="RAI73150.1"/>
    </source>
</evidence>
<dbReference type="Gene3D" id="3.40.50.300">
    <property type="entry name" value="P-loop containing nucleotide triphosphate hydrolases"/>
    <property type="match status" value="1"/>
</dbReference>
<accession>A0A327ND11</accession>
<dbReference type="InterPro" id="IPR003593">
    <property type="entry name" value="AAA+_ATPase"/>
</dbReference>
<sequence length="291" mass="32730">MEVKLQEHKHPNQAAESVFDDLIAIDKQKDTLLNTLELFFDKDKIERWQKKHHPQGLDFFQNLTGGTPLIILSGDVGCGKTALAQSIGSPLAKRIDKRILVFETPSNIRGAGRVGEISNRITDAFEQVKSKVKSGQMGILIIDEADDLATDRDQNQAHHEDRAGLNVLIKQIDLIARENVDLAVILITNRLKVLDPAVIRRATQIIEFNRPDSNDRKLVFERIFKGSTLSEKDYSDLVEASTHPDTPYSFSDLIQKAGKQSLYYAIQNNQPFGKDVYMAMIKNVKPSPIIK</sequence>
<comment type="caution">
    <text evidence="5">The sequence shown here is derived from an EMBL/GenBank/DDBJ whole genome shotgun (WGS) entry which is preliminary data.</text>
</comment>
<organism evidence="5 6">
    <name type="scientific">Spirosoma telluris</name>
    <dbReference type="NCBI Taxonomy" id="2183553"/>
    <lineage>
        <taxon>Bacteria</taxon>
        <taxon>Pseudomonadati</taxon>
        <taxon>Bacteroidota</taxon>
        <taxon>Cytophagia</taxon>
        <taxon>Cytophagales</taxon>
        <taxon>Cytophagaceae</taxon>
        <taxon>Spirosoma</taxon>
    </lineage>
</organism>
<evidence type="ECO:0000256" key="1">
    <source>
        <dbReference type="ARBA" id="ARBA00006914"/>
    </source>
</evidence>
<keyword evidence="2" id="KW-0547">Nucleotide-binding</keyword>
<feature type="domain" description="AAA+ ATPase" evidence="4">
    <location>
        <begin position="66"/>
        <end position="212"/>
    </location>
</feature>
<reference evidence="5 6" key="1">
    <citation type="submission" date="2018-06" db="EMBL/GenBank/DDBJ databases">
        <title>Spirosoma sp. HMF3257 Genome sequencing and assembly.</title>
        <authorList>
            <person name="Kang H."/>
            <person name="Cha I."/>
            <person name="Kim H."/>
            <person name="Kang J."/>
            <person name="Joh K."/>
        </authorList>
    </citation>
    <scope>NUCLEOTIDE SEQUENCE [LARGE SCALE GENOMIC DNA]</scope>
    <source>
        <strain evidence="5 6">HMF3257</strain>
    </source>
</reference>
<keyword evidence="3" id="KW-0067">ATP-binding</keyword>
<evidence type="ECO:0000256" key="3">
    <source>
        <dbReference type="ARBA" id="ARBA00022840"/>
    </source>
</evidence>
<comment type="similarity">
    <text evidence="1">Belongs to the AAA ATPase family.</text>
</comment>
<dbReference type="AlphaFoldDB" id="A0A327ND11"/>
<dbReference type="CDD" id="cd19481">
    <property type="entry name" value="RecA-like_protease"/>
    <property type="match status" value="1"/>
</dbReference>
<dbReference type="OrthoDB" id="7438987at2"/>
<evidence type="ECO:0000256" key="2">
    <source>
        <dbReference type="ARBA" id="ARBA00022741"/>
    </source>
</evidence>
<dbReference type="EMBL" id="QLII01000002">
    <property type="protein sequence ID" value="RAI73150.1"/>
    <property type="molecule type" value="Genomic_DNA"/>
</dbReference>
<dbReference type="InterPro" id="IPR027417">
    <property type="entry name" value="P-loop_NTPase"/>
</dbReference>
<dbReference type="InterPro" id="IPR050221">
    <property type="entry name" value="26S_Proteasome_ATPase"/>
</dbReference>
<name>A0A327ND11_9BACT</name>
<evidence type="ECO:0000259" key="4">
    <source>
        <dbReference type="SMART" id="SM00382"/>
    </source>
</evidence>
<protein>
    <submittedName>
        <fullName evidence="5">ATPase</fullName>
    </submittedName>
</protein>
<dbReference type="InterPro" id="IPR003959">
    <property type="entry name" value="ATPase_AAA_core"/>
</dbReference>
<evidence type="ECO:0000313" key="6">
    <source>
        <dbReference type="Proteomes" id="UP000249016"/>
    </source>
</evidence>
<dbReference type="Pfam" id="PF00004">
    <property type="entry name" value="AAA"/>
    <property type="match status" value="1"/>
</dbReference>
<dbReference type="SMART" id="SM00382">
    <property type="entry name" value="AAA"/>
    <property type="match status" value="1"/>
</dbReference>
<dbReference type="GO" id="GO:0005524">
    <property type="term" value="F:ATP binding"/>
    <property type="evidence" value="ECO:0007669"/>
    <property type="project" value="UniProtKB-KW"/>
</dbReference>
<keyword evidence="6" id="KW-1185">Reference proteome</keyword>
<gene>
    <name evidence="5" type="ORF">HMF3257_37820</name>
</gene>
<dbReference type="SUPFAM" id="SSF52540">
    <property type="entry name" value="P-loop containing nucleoside triphosphate hydrolases"/>
    <property type="match status" value="1"/>
</dbReference>
<dbReference type="PANTHER" id="PTHR23073">
    <property type="entry name" value="26S PROTEASOME REGULATORY SUBUNIT"/>
    <property type="match status" value="1"/>
</dbReference>